<comment type="caution">
    <text evidence="2">The sequence shown here is derived from an EMBL/GenBank/DDBJ whole genome shotgun (WGS) entry which is preliminary data.</text>
</comment>
<proteinExistence type="predicted"/>
<keyword evidence="3" id="KW-1185">Reference proteome</keyword>
<dbReference type="Proteomes" id="UP001370758">
    <property type="component" value="Unassembled WGS sequence"/>
</dbReference>
<keyword evidence="1" id="KW-0732">Signal</keyword>
<dbReference type="EMBL" id="JAVHJL010000008">
    <property type="protein sequence ID" value="KAK6498302.1"/>
    <property type="molecule type" value="Genomic_DNA"/>
</dbReference>
<evidence type="ECO:0000313" key="3">
    <source>
        <dbReference type="Proteomes" id="UP001370758"/>
    </source>
</evidence>
<reference evidence="2 3" key="1">
    <citation type="submission" date="2023-08" db="EMBL/GenBank/DDBJ databases">
        <authorList>
            <person name="Palmer J.M."/>
        </authorList>
    </citation>
    <scope>NUCLEOTIDE SEQUENCE [LARGE SCALE GENOMIC DNA]</scope>
    <source>
        <strain evidence="2 3">TWF481</strain>
    </source>
</reference>
<sequence length="188" mass="20161">MMKVFVTISALVSTAMAAVAAIPSFTLEAVAPGQPFHGMTVSLDGPFAKLGKTGSENEVRFYATGTEDAFSWSLHGFPIGIIDTPAVLVGGSALSFAFISDPERAGKQYGENVMEGGWTFNIGRPSTRIAPAAGKFLGYNFEQRWYAFPGQQEGQWNVMWWDGSCCVTAAGMPLKLKLVESDARAASY</sequence>
<gene>
    <name evidence="2" type="ORF">TWF481_010893</name>
</gene>
<evidence type="ECO:0000313" key="2">
    <source>
        <dbReference type="EMBL" id="KAK6498302.1"/>
    </source>
</evidence>
<feature type="signal peptide" evidence="1">
    <location>
        <begin position="1"/>
        <end position="17"/>
    </location>
</feature>
<organism evidence="2 3">
    <name type="scientific">Arthrobotrys musiformis</name>
    <dbReference type="NCBI Taxonomy" id="47236"/>
    <lineage>
        <taxon>Eukaryota</taxon>
        <taxon>Fungi</taxon>
        <taxon>Dikarya</taxon>
        <taxon>Ascomycota</taxon>
        <taxon>Pezizomycotina</taxon>
        <taxon>Orbiliomycetes</taxon>
        <taxon>Orbiliales</taxon>
        <taxon>Orbiliaceae</taxon>
        <taxon>Arthrobotrys</taxon>
    </lineage>
</organism>
<name>A0AAV9VY80_9PEZI</name>
<feature type="chain" id="PRO_5043440806" evidence="1">
    <location>
        <begin position="18"/>
        <end position="188"/>
    </location>
</feature>
<dbReference type="AlphaFoldDB" id="A0AAV9VY80"/>
<evidence type="ECO:0000256" key="1">
    <source>
        <dbReference type="SAM" id="SignalP"/>
    </source>
</evidence>
<protein>
    <submittedName>
        <fullName evidence="2">Uncharacterized protein</fullName>
    </submittedName>
</protein>
<accession>A0AAV9VY80</accession>